<dbReference type="InterPro" id="IPR025366">
    <property type="entry name" value="DUF4270"/>
</dbReference>
<dbReference type="EMBL" id="AJYA01000016">
    <property type="protein sequence ID" value="EIM77184.1"/>
    <property type="molecule type" value="Genomic_DNA"/>
</dbReference>
<organism evidence="1 2">
    <name type="scientific">Nitritalea halalkaliphila LW7</name>
    <dbReference type="NCBI Taxonomy" id="1189621"/>
    <lineage>
        <taxon>Bacteria</taxon>
        <taxon>Pseudomonadati</taxon>
        <taxon>Bacteroidota</taxon>
        <taxon>Cytophagia</taxon>
        <taxon>Cytophagales</taxon>
        <taxon>Cyclobacteriaceae</taxon>
        <taxon>Nitritalea</taxon>
    </lineage>
</organism>
<proteinExistence type="predicted"/>
<name>I5C5T2_9BACT</name>
<protein>
    <recommendedName>
        <fullName evidence="3">DUF4270 domain-containing protein</fullName>
    </recommendedName>
</protein>
<dbReference type="STRING" id="1189621.A3SI_07849"/>
<evidence type="ECO:0000313" key="1">
    <source>
        <dbReference type="EMBL" id="EIM77184.1"/>
    </source>
</evidence>
<sequence length="436" mass="47749">MLGYQSCADPSTIGLDVDPNGNQIGVFYAEVPLSASVVLLDSLNTTNQGRLIVGGSSDAFFGDTEGVGYTRMAINPTAVLPNATATLDSVTFTFRVESVIARDLSRPRSLSVHLLEEPLLDTMYYNFSSLKFSEEAIAAGRFNFQARQDTTLTVAVDEEFAQGLFNAMRDGSTFNNLFSFRRFLPGIAIKGDPGDEGSVNILAGNATGFSVFFRNQGDTVTRNYSINLGQSRHFNQVKHDAAGTPLEAVNRPLVAFPLDGKVGIKSSLGLVIRVDTSPLQSFFDTLPNVAFNDVRMEIGGIDGGGGDLVPHDFLQMYFTNESNRILRRPIDGAEISVQAAWQSQVNQSDEGDLPATSAPALLAYNRDNGVFAQRITSYTNAVYRGNLERTDWLLFPRVRQGASGTRDDLRSSFRQFTADDERFVLKIFYSTINQTN</sequence>
<reference evidence="1 2" key="1">
    <citation type="submission" date="2012-05" db="EMBL/GenBank/DDBJ databases">
        <title>Genome sequence of Nitritalea halalkaliphila LW7.</title>
        <authorList>
            <person name="Jangir P.K."/>
            <person name="Singh A."/>
            <person name="Shivaji S."/>
            <person name="Sharma R."/>
        </authorList>
    </citation>
    <scope>NUCLEOTIDE SEQUENCE [LARGE SCALE GENOMIC DNA]</scope>
    <source>
        <strain evidence="1 2">LW7</strain>
    </source>
</reference>
<dbReference type="Proteomes" id="UP000005551">
    <property type="component" value="Unassembled WGS sequence"/>
</dbReference>
<evidence type="ECO:0000313" key="2">
    <source>
        <dbReference type="Proteomes" id="UP000005551"/>
    </source>
</evidence>
<comment type="caution">
    <text evidence="1">The sequence shown here is derived from an EMBL/GenBank/DDBJ whole genome shotgun (WGS) entry which is preliminary data.</text>
</comment>
<dbReference type="RefSeq" id="WP_009054466.1">
    <property type="nucleotide sequence ID" value="NZ_AJYA01000016.1"/>
</dbReference>
<dbReference type="AlphaFoldDB" id="I5C5T2"/>
<accession>I5C5T2</accession>
<evidence type="ECO:0008006" key="3">
    <source>
        <dbReference type="Google" id="ProtNLM"/>
    </source>
</evidence>
<dbReference type="Pfam" id="PF14092">
    <property type="entry name" value="DUF4270"/>
    <property type="match status" value="1"/>
</dbReference>
<keyword evidence="2" id="KW-1185">Reference proteome</keyword>
<gene>
    <name evidence="1" type="ORF">A3SI_07849</name>
</gene>